<dbReference type="AlphaFoldDB" id="A0A4P6Y7S9"/>
<dbReference type="OrthoDB" id="996613at2"/>
<protein>
    <recommendedName>
        <fullName evidence="4">DUF3575 domain-containing protein</fullName>
    </recommendedName>
</protein>
<gene>
    <name evidence="2" type="ORF">E1750_02605</name>
</gene>
<feature type="signal peptide" evidence="1">
    <location>
        <begin position="1"/>
        <end position="20"/>
    </location>
</feature>
<organism evidence="2 3">
    <name type="scientific">Flavobacterium nackdongense</name>
    <dbReference type="NCBI Taxonomy" id="2547394"/>
    <lineage>
        <taxon>Bacteria</taxon>
        <taxon>Pseudomonadati</taxon>
        <taxon>Bacteroidota</taxon>
        <taxon>Flavobacteriia</taxon>
        <taxon>Flavobacteriales</taxon>
        <taxon>Flavobacteriaceae</taxon>
        <taxon>Flavobacterium</taxon>
    </lineage>
</organism>
<evidence type="ECO:0000313" key="3">
    <source>
        <dbReference type="Proteomes" id="UP000291124"/>
    </source>
</evidence>
<evidence type="ECO:0000256" key="1">
    <source>
        <dbReference type="SAM" id="SignalP"/>
    </source>
</evidence>
<name>A0A4P6Y7S9_9FLAO</name>
<keyword evidence="1" id="KW-0732">Signal</keyword>
<dbReference type="KEGG" id="fnk:E1750_02605"/>
<accession>A0A4P6Y7S9</accession>
<feature type="chain" id="PRO_5020697033" description="DUF3575 domain-containing protein" evidence="1">
    <location>
        <begin position="21"/>
        <end position="201"/>
    </location>
</feature>
<dbReference type="Proteomes" id="UP000291124">
    <property type="component" value="Chromosome"/>
</dbReference>
<evidence type="ECO:0008006" key="4">
    <source>
        <dbReference type="Google" id="ProtNLM"/>
    </source>
</evidence>
<proteinExistence type="predicted"/>
<sequence>MNKLFTVLTLLVLGAPGVFAQTDSIKGTFWKPVPRMYEAKQAVEVESLFPMFFSGGYHVGVGYRYEKFRFRLSLINGGTYDAEPAGTKNSSPEFKRYYKTSPGFFFGYNVWRNLEVYSFVELHTFEIEQVSTGLKQDIHSTDFGGGISYQFFIGRHIYLQPGVHIYLRADNSADFNGTVYNIPNVDLAPVIRIGYRLWSKY</sequence>
<keyword evidence="3" id="KW-1185">Reference proteome</keyword>
<evidence type="ECO:0000313" key="2">
    <source>
        <dbReference type="EMBL" id="QBN17738.1"/>
    </source>
</evidence>
<dbReference type="EMBL" id="CP037933">
    <property type="protein sequence ID" value="QBN17738.1"/>
    <property type="molecule type" value="Genomic_DNA"/>
</dbReference>
<reference evidence="3" key="1">
    <citation type="submission" date="2019-03" db="EMBL/GenBank/DDBJ databases">
        <title>Flavobacterium sp.</title>
        <authorList>
            <person name="Kim H."/>
        </authorList>
    </citation>
    <scope>NUCLEOTIDE SEQUENCE [LARGE SCALE GENOMIC DNA]</scope>
    <source>
        <strain evidence="3">GS13</strain>
    </source>
</reference>
<dbReference type="RefSeq" id="WP_133275269.1">
    <property type="nucleotide sequence ID" value="NZ_CP037933.1"/>
</dbReference>